<reference evidence="2" key="1">
    <citation type="journal article" date="2018" name="Curr. Microbiol.">
        <title>Cellulosimicrobium arenosum sp. nov., Isolated from Marine Sediment Sand.</title>
        <authorList>
            <person name="Oh M."/>
            <person name="Kim J.H."/>
            <person name="Yoon J.H."/>
            <person name="Schumann P."/>
            <person name="Kim W."/>
        </authorList>
    </citation>
    <scope>NUCLEOTIDE SEQUENCE</scope>
    <source>
        <strain evidence="2">KCTC 49039</strain>
    </source>
</reference>
<gene>
    <name evidence="2" type="ORF">IF651_06380</name>
</gene>
<reference evidence="2" key="2">
    <citation type="submission" date="2020-09" db="EMBL/GenBank/DDBJ databases">
        <authorList>
            <person name="Yu Y."/>
        </authorList>
    </citation>
    <scope>NUCLEOTIDE SEQUENCE</scope>
    <source>
        <strain evidence="2">KCTC 49039</strain>
    </source>
</reference>
<dbReference type="InterPro" id="IPR029442">
    <property type="entry name" value="GyrI-like"/>
</dbReference>
<evidence type="ECO:0000313" key="3">
    <source>
        <dbReference type="Proteomes" id="UP000610846"/>
    </source>
</evidence>
<sequence>MAADATEKVDLKVLHRELYAPPRGRFVEVDVPELTYLAVDGEGDPNSATSYREAVETLFGLSYAVKFASRKRLGRDHVVGPLEGLWTAEDPRSFVRREKGAWRWTLLVLQPDWVGANLVDEVTASVRATKDLPALDLVERRTLTEGRSVQTLHVGSYDDEAPVLAELHDVYLPAHDLTFAGPHHEVYLSDVRRTAPERLRTILRQPVRAAG</sequence>
<protein>
    <submittedName>
        <fullName evidence="2">GyrI-like domain-containing protein</fullName>
    </submittedName>
</protein>
<dbReference type="Gene3D" id="3.20.80.10">
    <property type="entry name" value="Regulatory factor, effector binding domain"/>
    <property type="match status" value="1"/>
</dbReference>
<proteinExistence type="predicted"/>
<dbReference type="Proteomes" id="UP000610846">
    <property type="component" value="Unassembled WGS sequence"/>
</dbReference>
<dbReference type="SUPFAM" id="SSF55136">
    <property type="entry name" value="Probable bacterial effector-binding domain"/>
    <property type="match status" value="1"/>
</dbReference>
<name>A0A927IZS0_9MICO</name>
<keyword evidence="3" id="KW-1185">Reference proteome</keyword>
<evidence type="ECO:0000313" key="2">
    <source>
        <dbReference type="EMBL" id="MBD8078683.1"/>
    </source>
</evidence>
<organism evidence="2 3">
    <name type="scientific">Cellulosimicrobium arenosum</name>
    <dbReference type="NCBI Taxonomy" id="2708133"/>
    <lineage>
        <taxon>Bacteria</taxon>
        <taxon>Bacillati</taxon>
        <taxon>Actinomycetota</taxon>
        <taxon>Actinomycetes</taxon>
        <taxon>Micrococcales</taxon>
        <taxon>Promicromonosporaceae</taxon>
        <taxon>Cellulosimicrobium</taxon>
    </lineage>
</organism>
<dbReference type="EMBL" id="JACYHB010000004">
    <property type="protein sequence ID" value="MBD8078683.1"/>
    <property type="molecule type" value="Genomic_DNA"/>
</dbReference>
<dbReference type="RefSeq" id="WP_191828276.1">
    <property type="nucleotide sequence ID" value="NZ_JACYHB010000004.1"/>
</dbReference>
<accession>A0A927IZS0</accession>
<evidence type="ECO:0000259" key="1">
    <source>
        <dbReference type="Pfam" id="PF06445"/>
    </source>
</evidence>
<feature type="domain" description="GyrI-like small molecule binding" evidence="1">
    <location>
        <begin position="123"/>
        <end position="206"/>
    </location>
</feature>
<dbReference type="AlphaFoldDB" id="A0A927IZS0"/>
<comment type="caution">
    <text evidence="2">The sequence shown here is derived from an EMBL/GenBank/DDBJ whole genome shotgun (WGS) entry which is preliminary data.</text>
</comment>
<dbReference type="Pfam" id="PF06445">
    <property type="entry name" value="GyrI-like"/>
    <property type="match status" value="1"/>
</dbReference>
<dbReference type="InterPro" id="IPR011256">
    <property type="entry name" value="Reg_factor_effector_dom_sf"/>
</dbReference>